<dbReference type="Gene3D" id="1.10.510.10">
    <property type="entry name" value="Transferase(Phosphotransferase) domain 1"/>
    <property type="match status" value="1"/>
</dbReference>
<sequence>MSLEGLIKTSYYISESSKQKSKKKEPVNTNNNKFESDDEINEERFQIKLTQEIQESYHNEIFIILNKNIMLDSISCQNSISPSSGIYVSDSFEDSSENFFVTKKWNYNEFYKKSSTDSLDPFYALEYVYIISREVVGNVVESGIKHFKSNDIIKITEKMYEHLNGLDRNWYDSDQKLQFLSILKNQARLYNRFLWLIVRYYAVKDCNSLATKMSNLYHNIIEINRLHGKSLNKHLSKLVMAFKSRDSGKFQSELRKFVDDPFLNLNFDGDSNVPLFRWYITRSEFNYIANSDIHEELFITKRLYLNNTIVIGKSLIYLNYNTYLCVIKEIFLYNDHHFNDNDYIIKFHGYSIQHCKCNLFYDRANYGNLFEYFQNNHNSSGYHLSNWENKIKLAWEISLGFKYLHNQKIVHLDIRSKNILLKYDEIEERLIPKISNFLWSGEIYSGKTSVYPIITLSSGEEVWKRWYDPDRLCDKKRFELSTSSDIYSLGLLFWEIVWCKPNNLPFSGVSIKNLYNHLLYNNYEELPELPEEYRDWDHLIKVMWKFKAEERCNIMTVELSMRKLFKGTNSEIQHNSN</sequence>
<dbReference type="VEuPathDB" id="FungiDB:RhiirA1_531859"/>
<feature type="domain" description="Protein kinase" evidence="6">
    <location>
        <begin position="239"/>
        <end position="565"/>
    </location>
</feature>
<dbReference type="EMBL" id="LLXL01000520">
    <property type="protein sequence ID" value="PKK71425.1"/>
    <property type="molecule type" value="Genomic_DNA"/>
</dbReference>
<reference evidence="7 8" key="1">
    <citation type="submission" date="2016-04" db="EMBL/GenBank/DDBJ databases">
        <title>Genome analyses suggest a sexual origin of heterokaryosis in a supposedly ancient asexual fungus.</title>
        <authorList>
            <person name="Ropars J."/>
            <person name="Sedzielewska K."/>
            <person name="Noel J."/>
            <person name="Charron P."/>
            <person name="Farinelli L."/>
            <person name="Marton T."/>
            <person name="Kruger M."/>
            <person name="Pelin A."/>
            <person name="Brachmann A."/>
            <person name="Corradi N."/>
        </authorList>
    </citation>
    <scope>NUCLEOTIDE SEQUENCE [LARGE SCALE GENOMIC DNA]</scope>
    <source>
        <strain evidence="7 8">C2</strain>
    </source>
</reference>
<dbReference type="PROSITE" id="PS50011">
    <property type="entry name" value="PROTEIN_KINASE_DOM"/>
    <property type="match status" value="1"/>
</dbReference>
<reference evidence="7 8" key="2">
    <citation type="submission" date="2017-10" db="EMBL/GenBank/DDBJ databases">
        <title>Extensive intraspecific genome diversity in a model arbuscular mycorrhizal fungus.</title>
        <authorList>
            <person name="Chen E.C.H."/>
            <person name="Morin E."/>
            <person name="Baudet D."/>
            <person name="Noel J."/>
            <person name="Ndikumana S."/>
            <person name="Charron P."/>
            <person name="St-Onge C."/>
            <person name="Giorgi J."/>
            <person name="Grigoriev I.V."/>
            <person name="Roux C."/>
            <person name="Martin F.M."/>
            <person name="Corradi N."/>
        </authorList>
    </citation>
    <scope>NUCLEOTIDE SEQUENCE [LARGE SCALE GENOMIC DNA]</scope>
    <source>
        <strain evidence="7 8">C2</strain>
    </source>
</reference>
<dbReference type="InterPro" id="IPR001245">
    <property type="entry name" value="Ser-Thr/Tyr_kinase_cat_dom"/>
</dbReference>
<evidence type="ECO:0000256" key="5">
    <source>
        <dbReference type="SAM" id="MobiDB-lite"/>
    </source>
</evidence>
<dbReference type="InterPro" id="IPR051681">
    <property type="entry name" value="Ser/Thr_Kinases-Pseudokinases"/>
</dbReference>
<evidence type="ECO:0000256" key="2">
    <source>
        <dbReference type="ARBA" id="ARBA00022741"/>
    </source>
</evidence>
<proteinExistence type="predicted"/>
<evidence type="ECO:0000256" key="3">
    <source>
        <dbReference type="ARBA" id="ARBA00022777"/>
    </source>
</evidence>
<name>A0A2N1NBY8_9GLOM</name>
<evidence type="ECO:0000313" key="8">
    <source>
        <dbReference type="Proteomes" id="UP000233469"/>
    </source>
</evidence>
<dbReference type="InterPro" id="IPR008266">
    <property type="entry name" value="Tyr_kinase_AS"/>
</dbReference>
<dbReference type="InterPro" id="IPR000719">
    <property type="entry name" value="Prot_kinase_dom"/>
</dbReference>
<dbReference type="VEuPathDB" id="FungiDB:RhiirFUN_006481"/>
<protein>
    <submittedName>
        <fullName evidence="7">Kinase-like protein</fullName>
    </submittedName>
</protein>
<dbReference type="VEuPathDB" id="FungiDB:FUN_004295"/>
<dbReference type="PANTHER" id="PTHR44329:SF288">
    <property type="entry name" value="MITOGEN-ACTIVATED PROTEIN KINASE KINASE KINASE 20"/>
    <property type="match status" value="1"/>
</dbReference>
<gene>
    <name evidence="7" type="ORF">RhiirC2_849170</name>
</gene>
<dbReference type="SUPFAM" id="SSF56112">
    <property type="entry name" value="Protein kinase-like (PK-like)"/>
    <property type="match status" value="1"/>
</dbReference>
<dbReference type="AlphaFoldDB" id="A0A2N1NBY8"/>
<dbReference type="GO" id="GO:0004674">
    <property type="term" value="F:protein serine/threonine kinase activity"/>
    <property type="evidence" value="ECO:0007669"/>
    <property type="project" value="TreeGrafter"/>
</dbReference>
<feature type="region of interest" description="Disordered" evidence="5">
    <location>
        <begin position="17"/>
        <end position="36"/>
    </location>
</feature>
<dbReference type="GO" id="GO:0005524">
    <property type="term" value="F:ATP binding"/>
    <property type="evidence" value="ECO:0007669"/>
    <property type="project" value="UniProtKB-KW"/>
</dbReference>
<keyword evidence="2" id="KW-0547">Nucleotide-binding</keyword>
<accession>A0A2N1NBY8</accession>
<evidence type="ECO:0000256" key="1">
    <source>
        <dbReference type="ARBA" id="ARBA00022679"/>
    </source>
</evidence>
<dbReference type="PROSITE" id="PS00109">
    <property type="entry name" value="PROTEIN_KINASE_TYR"/>
    <property type="match status" value="1"/>
</dbReference>
<evidence type="ECO:0000256" key="4">
    <source>
        <dbReference type="ARBA" id="ARBA00022840"/>
    </source>
</evidence>
<keyword evidence="4" id="KW-0067">ATP-binding</keyword>
<dbReference type="InterPro" id="IPR011009">
    <property type="entry name" value="Kinase-like_dom_sf"/>
</dbReference>
<keyword evidence="1" id="KW-0808">Transferase</keyword>
<comment type="caution">
    <text evidence="7">The sequence shown here is derived from an EMBL/GenBank/DDBJ whole genome shotgun (WGS) entry which is preliminary data.</text>
</comment>
<dbReference type="Pfam" id="PF07714">
    <property type="entry name" value="PK_Tyr_Ser-Thr"/>
    <property type="match status" value="1"/>
</dbReference>
<evidence type="ECO:0000313" key="7">
    <source>
        <dbReference type="EMBL" id="PKK71425.1"/>
    </source>
</evidence>
<organism evidence="7 8">
    <name type="scientific">Rhizophagus irregularis</name>
    <dbReference type="NCBI Taxonomy" id="588596"/>
    <lineage>
        <taxon>Eukaryota</taxon>
        <taxon>Fungi</taxon>
        <taxon>Fungi incertae sedis</taxon>
        <taxon>Mucoromycota</taxon>
        <taxon>Glomeromycotina</taxon>
        <taxon>Glomeromycetes</taxon>
        <taxon>Glomerales</taxon>
        <taxon>Glomeraceae</taxon>
        <taxon>Rhizophagus</taxon>
    </lineage>
</organism>
<dbReference type="VEuPathDB" id="FungiDB:FUN_004296"/>
<dbReference type="PANTHER" id="PTHR44329">
    <property type="entry name" value="SERINE/THREONINE-PROTEIN KINASE TNNI3K-RELATED"/>
    <property type="match status" value="1"/>
</dbReference>
<evidence type="ECO:0000259" key="6">
    <source>
        <dbReference type="PROSITE" id="PS50011"/>
    </source>
</evidence>
<dbReference type="Proteomes" id="UP000233469">
    <property type="component" value="Unassembled WGS sequence"/>
</dbReference>
<keyword evidence="3 7" id="KW-0418">Kinase</keyword>